<proteinExistence type="predicted"/>
<sequence>MKAACGSEKNMLAFPPEHAEPDGEGGVTVAPDSRRCISIATGSSPGLPRCLSPLCLSVWVCPLGQQVEAYTPGLGTRRWS</sequence>
<dbReference type="AlphaFoldDB" id="A0AAW1F8W1"/>
<evidence type="ECO:0000313" key="2">
    <source>
        <dbReference type="EMBL" id="KAK9531193.1"/>
    </source>
</evidence>
<keyword evidence="3" id="KW-1185">Reference proteome</keyword>
<name>A0AAW1F8W1_ZOAVI</name>
<feature type="region of interest" description="Disordered" evidence="1">
    <location>
        <begin position="1"/>
        <end position="28"/>
    </location>
</feature>
<dbReference type="EMBL" id="JBCEZU010000089">
    <property type="protein sequence ID" value="KAK9531193.1"/>
    <property type="molecule type" value="Genomic_DNA"/>
</dbReference>
<organism evidence="2 3">
    <name type="scientific">Zoarces viviparus</name>
    <name type="common">Viviparous eelpout</name>
    <name type="synonym">Blennius viviparus</name>
    <dbReference type="NCBI Taxonomy" id="48416"/>
    <lineage>
        <taxon>Eukaryota</taxon>
        <taxon>Metazoa</taxon>
        <taxon>Chordata</taxon>
        <taxon>Craniata</taxon>
        <taxon>Vertebrata</taxon>
        <taxon>Euteleostomi</taxon>
        <taxon>Actinopterygii</taxon>
        <taxon>Neopterygii</taxon>
        <taxon>Teleostei</taxon>
        <taxon>Neoteleostei</taxon>
        <taxon>Acanthomorphata</taxon>
        <taxon>Eupercaria</taxon>
        <taxon>Perciformes</taxon>
        <taxon>Cottioidei</taxon>
        <taxon>Zoarcales</taxon>
        <taxon>Zoarcidae</taxon>
        <taxon>Zoarcinae</taxon>
        <taxon>Zoarces</taxon>
    </lineage>
</organism>
<gene>
    <name evidence="2" type="ORF">VZT92_010635</name>
</gene>
<evidence type="ECO:0000313" key="3">
    <source>
        <dbReference type="Proteomes" id="UP001488805"/>
    </source>
</evidence>
<comment type="caution">
    <text evidence="2">The sequence shown here is derived from an EMBL/GenBank/DDBJ whole genome shotgun (WGS) entry which is preliminary data.</text>
</comment>
<evidence type="ECO:0000256" key="1">
    <source>
        <dbReference type="SAM" id="MobiDB-lite"/>
    </source>
</evidence>
<protein>
    <submittedName>
        <fullName evidence="2">Uncharacterized protein</fullName>
    </submittedName>
</protein>
<accession>A0AAW1F8W1</accession>
<dbReference type="Proteomes" id="UP001488805">
    <property type="component" value="Unassembled WGS sequence"/>
</dbReference>
<reference evidence="2 3" key="1">
    <citation type="journal article" date="2024" name="Genome Biol. Evol.">
        <title>Chromosome-level genome assembly of the viviparous eelpout Zoarces viviparus.</title>
        <authorList>
            <person name="Fuhrmann N."/>
            <person name="Brasseur M.V."/>
            <person name="Bakowski C.E."/>
            <person name="Podsiadlowski L."/>
            <person name="Prost S."/>
            <person name="Krehenwinkel H."/>
            <person name="Mayer C."/>
        </authorList>
    </citation>
    <scope>NUCLEOTIDE SEQUENCE [LARGE SCALE GENOMIC DNA]</scope>
    <source>
        <strain evidence="2">NO-MEL_2022_Ind0_liver</strain>
    </source>
</reference>